<dbReference type="GO" id="GO:0005524">
    <property type="term" value="F:ATP binding"/>
    <property type="evidence" value="ECO:0007669"/>
    <property type="project" value="InterPro"/>
</dbReference>
<dbReference type="GO" id="GO:0007131">
    <property type="term" value="P:reciprocal meiotic recombination"/>
    <property type="evidence" value="ECO:0007669"/>
    <property type="project" value="TreeGrafter"/>
</dbReference>
<dbReference type="PRINTS" id="PR01552">
    <property type="entry name" value="TPISMRASE6A"/>
</dbReference>
<keyword evidence="6" id="KW-0479">Metal-binding</keyword>
<dbReference type="PROSITE" id="PS52041">
    <property type="entry name" value="TOPO_IIB"/>
    <property type="match status" value="1"/>
</dbReference>
<evidence type="ECO:0000256" key="7">
    <source>
        <dbReference type="ARBA" id="ARBA00022741"/>
    </source>
</evidence>
<dbReference type="AlphaFoldDB" id="A0AAD9D4M5"/>
<evidence type="ECO:0000256" key="15">
    <source>
        <dbReference type="SAM" id="MobiDB-lite"/>
    </source>
</evidence>
<evidence type="ECO:0000256" key="5">
    <source>
        <dbReference type="ARBA" id="ARBA00012895"/>
    </source>
</evidence>
<evidence type="ECO:0000256" key="11">
    <source>
        <dbReference type="ARBA" id="ARBA00023235"/>
    </source>
</evidence>
<dbReference type="SUPFAM" id="SSF56726">
    <property type="entry name" value="DNA topoisomerase IV, alpha subunit"/>
    <property type="match status" value="1"/>
</dbReference>
<feature type="compositionally biased region" description="Low complexity" evidence="15">
    <location>
        <begin position="286"/>
        <end position="303"/>
    </location>
</feature>
<dbReference type="PRINTS" id="PR01550">
    <property type="entry name" value="TOP6AFAMILY"/>
</dbReference>
<dbReference type="FunFam" id="3.40.1360.10:FF:000003">
    <property type="entry name" value="DNA topoisomerase 6 subunit A"/>
    <property type="match status" value="1"/>
</dbReference>
<dbReference type="FunFam" id="1.10.10.10:FF:000387">
    <property type="entry name" value="DNA topoisomerase 6 subunit A"/>
    <property type="match status" value="1"/>
</dbReference>
<feature type="active site" description="O-(5'-phospho-DNA)-tyrosine intermediate" evidence="14">
    <location>
        <position position="429"/>
    </location>
</feature>
<feature type="compositionally biased region" description="Polar residues" evidence="15">
    <location>
        <begin position="304"/>
        <end position="319"/>
    </location>
</feature>
<evidence type="ECO:0000256" key="12">
    <source>
        <dbReference type="ARBA" id="ARBA00023242"/>
    </source>
</evidence>
<dbReference type="GO" id="GO:0003677">
    <property type="term" value="F:DNA binding"/>
    <property type="evidence" value="ECO:0007669"/>
    <property type="project" value="UniProtKB-UniRule"/>
</dbReference>
<evidence type="ECO:0000256" key="9">
    <source>
        <dbReference type="ARBA" id="ARBA00023029"/>
    </source>
</evidence>
<organism evidence="18 19">
    <name type="scientific">Skeletonema marinoi</name>
    <dbReference type="NCBI Taxonomy" id="267567"/>
    <lineage>
        <taxon>Eukaryota</taxon>
        <taxon>Sar</taxon>
        <taxon>Stramenopiles</taxon>
        <taxon>Ochrophyta</taxon>
        <taxon>Bacillariophyta</taxon>
        <taxon>Coscinodiscophyceae</taxon>
        <taxon>Thalassiosirophycidae</taxon>
        <taxon>Thalassiosirales</taxon>
        <taxon>Skeletonemataceae</taxon>
        <taxon>Skeletonema</taxon>
        <taxon>Skeletonema marinoi-dohrnii complex</taxon>
    </lineage>
</organism>
<keyword evidence="9 14" id="KW-0799">Topoisomerase</keyword>
<dbReference type="GO" id="GO:0046872">
    <property type="term" value="F:metal ion binding"/>
    <property type="evidence" value="ECO:0007669"/>
    <property type="project" value="UniProtKB-KW"/>
</dbReference>
<evidence type="ECO:0000256" key="1">
    <source>
        <dbReference type="ARBA" id="ARBA00000185"/>
    </source>
</evidence>
<protein>
    <recommendedName>
        <fullName evidence="5">DNA topoisomerase (ATP-hydrolyzing)</fullName>
        <ecNumber evidence="5">5.6.2.2</ecNumber>
    </recommendedName>
    <alternativeName>
        <fullName evidence="13">Meiotic recombination protein SPO11-3</fullName>
    </alternativeName>
</protein>
<evidence type="ECO:0000256" key="14">
    <source>
        <dbReference type="PROSITE-ProRule" id="PRU01385"/>
    </source>
</evidence>
<keyword evidence="11 14" id="KW-0413">Isomerase</keyword>
<evidence type="ECO:0000256" key="6">
    <source>
        <dbReference type="ARBA" id="ARBA00022723"/>
    </source>
</evidence>
<evidence type="ECO:0000256" key="2">
    <source>
        <dbReference type="ARBA" id="ARBA00001946"/>
    </source>
</evidence>
<evidence type="ECO:0000259" key="17">
    <source>
        <dbReference type="Pfam" id="PF21180"/>
    </source>
</evidence>
<dbReference type="EC" id="5.6.2.2" evidence="5"/>
<dbReference type="PANTHER" id="PTHR10848:SF0">
    <property type="entry name" value="MEIOTIC RECOMBINATION PROTEIN SPO11"/>
    <property type="match status" value="1"/>
</dbReference>
<dbReference type="Pfam" id="PF21180">
    <property type="entry name" value="TOP6A-Spo11_Toprim"/>
    <property type="match status" value="1"/>
</dbReference>
<dbReference type="InterPro" id="IPR002815">
    <property type="entry name" value="Spo11/TopoVI_A"/>
</dbReference>
<dbReference type="GO" id="GO:0000228">
    <property type="term" value="C:nuclear chromosome"/>
    <property type="evidence" value="ECO:0007669"/>
    <property type="project" value="TreeGrafter"/>
</dbReference>
<evidence type="ECO:0000256" key="4">
    <source>
        <dbReference type="ARBA" id="ARBA00006559"/>
    </source>
</evidence>
<sequence length="686" mass="75902">MANRASSDDVPSNILERANDIWRRQHPTENFGLSYKSPDPSTYYTQQFGRDICFATGSAGLEAISLLGDGPLIKSSRNNTCYDALNLFTNCTDTNAFRRINEGNAESSQPTMLTHVPTYAHTMPPKRARTSSGGVGPPLPPSSSKKKPPPPPKRVVKIADDADLVLAHYHFYVTEITYLPSTKPDAAVAGIALGASRDASIVIAGFNAQDSCFKSAIYISKAILCVEKFMIIDYSCIVRAQCRKLRDALRKKAHDTSLTASAAGGNSDDDDEWALDEVVSKATTKPKTVVSTTKSSSTTDGSSNNTKAKTQQLSLSELKSATSTDGKTIVEVVEMNSTEVMEGIENVAIKIAQQVLSKQGFQLDIPSRGASNQIYVPELDRIVLGDKRGTRSFLNVKESRKAAITTRCLQLIHAVLIKRIHITKRDLFYTDVKLFVDQSESDGVLDDVATMIGCTRSNLHVVASDKGLVVGRISFYEDGDFIDCTKMGVGGKAIPPYIDKIENIESDAEFILLVEKEAAYMRMVEDRFYQRYPCIVITAKGQPDVATRMFLSRITAELKIPVLALVDSDPYGLKILSVYMSGSKNMSYDSASLTTPDIKWLGLRPSDLNRYDLPEQCRLKMTENDIKTGKELMQEAFITQNPLWVKELQRMVKTKEKAEIQALSSFGFQYVTEVYLPRKLREGDWI</sequence>
<dbReference type="InterPro" id="IPR013049">
    <property type="entry name" value="Spo11/TopoVI_A_N"/>
</dbReference>
<feature type="domain" description="Spo11/DNA topoisomerase VI subunit A N-terminal" evidence="16">
    <location>
        <begin position="400"/>
        <end position="461"/>
    </location>
</feature>
<name>A0AAD9D4M5_9STRA</name>
<evidence type="ECO:0000259" key="16">
    <source>
        <dbReference type="Pfam" id="PF04406"/>
    </source>
</evidence>
<dbReference type="HAMAP" id="MF_00132">
    <property type="entry name" value="Top6A"/>
    <property type="match status" value="1"/>
</dbReference>
<dbReference type="InterPro" id="IPR036078">
    <property type="entry name" value="Spo11/TopoVI_A_sf"/>
</dbReference>
<dbReference type="Proteomes" id="UP001224775">
    <property type="component" value="Unassembled WGS sequence"/>
</dbReference>
<keyword evidence="19" id="KW-1185">Reference proteome</keyword>
<dbReference type="Gene3D" id="1.10.10.10">
    <property type="entry name" value="Winged helix-like DNA-binding domain superfamily/Winged helix DNA-binding domain"/>
    <property type="match status" value="1"/>
</dbReference>
<feature type="region of interest" description="Disordered" evidence="15">
    <location>
        <begin position="286"/>
        <end position="319"/>
    </location>
</feature>
<dbReference type="Pfam" id="PF04406">
    <property type="entry name" value="TP6A_N"/>
    <property type="match status" value="1"/>
</dbReference>
<dbReference type="CDD" id="cd00223">
    <property type="entry name" value="TOPRIM_TopoIIB_SPO"/>
    <property type="match status" value="1"/>
</dbReference>
<keyword evidence="7" id="KW-0547">Nucleotide-binding</keyword>
<keyword evidence="12" id="KW-0539">Nucleus</keyword>
<keyword evidence="8" id="KW-0460">Magnesium</keyword>
<evidence type="ECO:0000256" key="3">
    <source>
        <dbReference type="ARBA" id="ARBA00004123"/>
    </source>
</evidence>
<dbReference type="Gene3D" id="3.40.1360.10">
    <property type="match status" value="1"/>
</dbReference>
<feature type="region of interest" description="Disordered" evidence="15">
    <location>
        <begin position="122"/>
        <end position="154"/>
    </location>
</feature>
<comment type="catalytic activity">
    <reaction evidence="1 14">
        <text>ATP-dependent breakage, passage and rejoining of double-stranded DNA.</text>
        <dbReference type="EC" id="5.6.2.2"/>
    </reaction>
</comment>
<gene>
    <name evidence="18" type="ORF">QTG54_015398</name>
</gene>
<feature type="domain" description="Topoisomerase 6 subunit A/Spo11 TOPRIM" evidence="17">
    <location>
        <begin position="510"/>
        <end position="680"/>
    </location>
</feature>
<keyword evidence="10 14" id="KW-0238">DNA-binding</keyword>
<reference evidence="18" key="1">
    <citation type="submission" date="2023-06" db="EMBL/GenBank/DDBJ databases">
        <title>Survivors Of The Sea: Transcriptome response of Skeletonema marinoi to long-term dormancy.</title>
        <authorList>
            <person name="Pinder M.I.M."/>
            <person name="Kourtchenko O."/>
            <person name="Robertson E.K."/>
            <person name="Larsson T."/>
            <person name="Maumus F."/>
            <person name="Osuna-Cruz C.M."/>
            <person name="Vancaester E."/>
            <person name="Stenow R."/>
            <person name="Vandepoele K."/>
            <person name="Ploug H."/>
            <person name="Bruchert V."/>
            <person name="Godhe A."/>
            <person name="Topel M."/>
        </authorList>
    </citation>
    <scope>NUCLEOTIDE SEQUENCE</scope>
    <source>
        <strain evidence="18">R05AC</strain>
    </source>
</reference>
<comment type="cofactor">
    <cofactor evidence="2">
        <name>Mg(2+)</name>
        <dbReference type="ChEBI" id="CHEBI:18420"/>
    </cofactor>
</comment>
<dbReference type="InterPro" id="IPR034136">
    <property type="entry name" value="TOPRIM_Topo6A/Spo11"/>
</dbReference>
<evidence type="ECO:0000313" key="18">
    <source>
        <dbReference type="EMBL" id="KAK1733871.1"/>
    </source>
</evidence>
<dbReference type="PANTHER" id="PTHR10848">
    <property type="entry name" value="MEIOTIC RECOMBINATION PROTEIN SPO11"/>
    <property type="match status" value="1"/>
</dbReference>
<dbReference type="GO" id="GO:0000706">
    <property type="term" value="P:meiotic DNA double-strand break processing"/>
    <property type="evidence" value="ECO:0007669"/>
    <property type="project" value="TreeGrafter"/>
</dbReference>
<dbReference type="GO" id="GO:0042138">
    <property type="term" value="P:meiotic DNA double-strand break formation"/>
    <property type="evidence" value="ECO:0007669"/>
    <property type="project" value="TreeGrafter"/>
</dbReference>
<comment type="subcellular location">
    <subcellularLocation>
        <location evidence="3">Nucleus</location>
    </subcellularLocation>
</comment>
<comment type="caution">
    <text evidence="18">The sequence shown here is derived from an EMBL/GenBank/DDBJ whole genome shotgun (WGS) entry which is preliminary data.</text>
</comment>
<evidence type="ECO:0000256" key="13">
    <source>
        <dbReference type="ARBA" id="ARBA00082656"/>
    </source>
</evidence>
<evidence type="ECO:0000256" key="10">
    <source>
        <dbReference type="ARBA" id="ARBA00023125"/>
    </source>
</evidence>
<accession>A0AAD9D4M5</accession>
<dbReference type="InterPro" id="IPR004085">
    <property type="entry name" value="TopoVI_A"/>
</dbReference>
<dbReference type="InterPro" id="IPR036388">
    <property type="entry name" value="WH-like_DNA-bd_sf"/>
</dbReference>
<evidence type="ECO:0000256" key="8">
    <source>
        <dbReference type="ARBA" id="ARBA00022842"/>
    </source>
</evidence>
<evidence type="ECO:0000313" key="19">
    <source>
        <dbReference type="Proteomes" id="UP001224775"/>
    </source>
</evidence>
<dbReference type="GO" id="GO:0003918">
    <property type="term" value="F:DNA topoisomerase type II (double strand cut, ATP-hydrolyzing) activity"/>
    <property type="evidence" value="ECO:0007669"/>
    <property type="project" value="UniProtKB-UniRule"/>
</dbReference>
<comment type="similarity">
    <text evidence="4 14">Belongs to the TOP6A family.</text>
</comment>
<dbReference type="GO" id="GO:0006265">
    <property type="term" value="P:DNA topological change"/>
    <property type="evidence" value="ECO:0007669"/>
    <property type="project" value="InterPro"/>
</dbReference>
<dbReference type="EMBL" id="JATAAI010000043">
    <property type="protein sequence ID" value="KAK1733871.1"/>
    <property type="molecule type" value="Genomic_DNA"/>
</dbReference>
<proteinExistence type="inferred from homology"/>